<reference evidence="10" key="1">
    <citation type="submission" date="2021-03" db="EMBL/GenBank/DDBJ databases">
        <title>Bacillus suaedae sp. nov., isolated from Suaeda aralocaspica.</title>
        <authorList>
            <person name="Lei R.F.R."/>
        </authorList>
    </citation>
    <scope>NUCLEOTIDE SEQUENCE</scope>
    <source>
        <strain evidence="10">YZJH907-2</strain>
    </source>
</reference>
<comment type="similarity">
    <text evidence="8 9">Belongs to the class I-like SAM-binding methyltransferase superfamily. TrmB family.</text>
</comment>
<name>A0A941ALV5_9BACI</name>
<gene>
    <name evidence="9 10" type="primary">trmB</name>
    <name evidence="10" type="ORF">J7W16_01605</name>
</gene>
<evidence type="ECO:0000256" key="4">
    <source>
        <dbReference type="ARBA" id="ARBA00022679"/>
    </source>
</evidence>
<feature type="binding site" evidence="9">
    <location>
        <position position="96"/>
    </location>
    <ligand>
        <name>S-adenosyl-L-methionine</name>
        <dbReference type="ChEBI" id="CHEBI:59789"/>
    </ligand>
</feature>
<dbReference type="Proteomes" id="UP000678228">
    <property type="component" value="Unassembled WGS sequence"/>
</dbReference>
<feature type="region of interest" description="Interaction with RNA" evidence="9">
    <location>
        <begin position="124"/>
        <end position="129"/>
    </location>
</feature>
<dbReference type="AlphaFoldDB" id="A0A941ALV5"/>
<feature type="binding site" evidence="9">
    <location>
        <begin position="191"/>
        <end position="194"/>
    </location>
    <ligand>
        <name>substrate</name>
    </ligand>
</feature>
<dbReference type="HAMAP" id="MF_01057">
    <property type="entry name" value="tRNA_methyltr_TrmB"/>
    <property type="match status" value="1"/>
</dbReference>
<feature type="binding site" evidence="9">
    <location>
        <position position="118"/>
    </location>
    <ligand>
        <name>S-adenosyl-L-methionine</name>
        <dbReference type="ChEBI" id="CHEBI:59789"/>
    </ligand>
</feature>
<dbReference type="PANTHER" id="PTHR23417">
    <property type="entry name" value="3-DEOXY-D-MANNO-OCTULOSONIC-ACID TRANSFERASE/TRNA GUANINE-N 7 - -METHYLTRANSFERASE"/>
    <property type="match status" value="1"/>
</dbReference>
<dbReference type="CDD" id="cd02440">
    <property type="entry name" value="AdoMet_MTases"/>
    <property type="match status" value="1"/>
</dbReference>
<evidence type="ECO:0000256" key="2">
    <source>
        <dbReference type="ARBA" id="ARBA00003015"/>
    </source>
</evidence>
<comment type="function">
    <text evidence="2 9">Catalyzes the formation of N(7)-methylguanine at position 46 (m7G46) in tRNA.</text>
</comment>
<keyword evidence="6 9" id="KW-0819">tRNA processing</keyword>
<dbReference type="InterPro" id="IPR029063">
    <property type="entry name" value="SAM-dependent_MTases_sf"/>
</dbReference>
<dbReference type="Pfam" id="PF02390">
    <property type="entry name" value="Methyltransf_4"/>
    <property type="match status" value="1"/>
</dbReference>
<proteinExistence type="inferred from homology"/>
<dbReference type="RefSeq" id="WP_210595180.1">
    <property type="nucleotide sequence ID" value="NZ_JAGKSQ010000001.1"/>
</dbReference>
<feature type="binding site" evidence="9">
    <location>
        <position position="69"/>
    </location>
    <ligand>
        <name>S-adenosyl-L-methionine</name>
        <dbReference type="ChEBI" id="CHEBI:59789"/>
    </ligand>
</feature>
<dbReference type="PANTHER" id="PTHR23417:SF14">
    <property type="entry name" value="PENTACOTRIPEPTIDE-REPEAT REGION OF PRORP DOMAIN-CONTAINING PROTEIN"/>
    <property type="match status" value="1"/>
</dbReference>
<dbReference type="InterPro" id="IPR055361">
    <property type="entry name" value="tRNA_methyltr_TrmB_bact"/>
</dbReference>
<keyword evidence="11" id="KW-1185">Reference proteome</keyword>
<dbReference type="GO" id="GO:0043527">
    <property type="term" value="C:tRNA methyltransferase complex"/>
    <property type="evidence" value="ECO:0007669"/>
    <property type="project" value="TreeGrafter"/>
</dbReference>
<dbReference type="Gene3D" id="3.40.50.150">
    <property type="entry name" value="Vaccinia Virus protein VP39"/>
    <property type="match status" value="1"/>
</dbReference>
<evidence type="ECO:0000256" key="7">
    <source>
        <dbReference type="ARBA" id="ARBA00060552"/>
    </source>
</evidence>
<organism evidence="10 11">
    <name type="scientific">Halalkalibacter suaedae</name>
    <dbReference type="NCBI Taxonomy" id="2822140"/>
    <lineage>
        <taxon>Bacteria</taxon>
        <taxon>Bacillati</taxon>
        <taxon>Bacillota</taxon>
        <taxon>Bacilli</taxon>
        <taxon>Bacillales</taxon>
        <taxon>Bacillaceae</taxon>
        <taxon>Halalkalibacter</taxon>
    </lineage>
</organism>
<protein>
    <recommendedName>
        <fullName evidence="9">tRNA (guanine-N(7)-)-methyltransferase</fullName>
        <ecNumber evidence="9">2.1.1.33</ecNumber>
    </recommendedName>
    <alternativeName>
        <fullName evidence="9">tRNA (guanine(46)-N(7))-methyltransferase</fullName>
    </alternativeName>
    <alternativeName>
        <fullName evidence="9">tRNA(m7G46)-methyltransferase</fullName>
    </alternativeName>
</protein>
<feature type="binding site" evidence="9">
    <location>
        <position position="44"/>
    </location>
    <ligand>
        <name>S-adenosyl-L-methionine</name>
        <dbReference type="ChEBI" id="CHEBI:59789"/>
    </ligand>
</feature>
<evidence type="ECO:0000256" key="5">
    <source>
        <dbReference type="ARBA" id="ARBA00022691"/>
    </source>
</evidence>
<dbReference type="EC" id="2.1.1.33" evidence="9"/>
<feature type="binding site" evidence="9">
    <location>
        <position position="122"/>
    </location>
    <ligand>
        <name>substrate</name>
    </ligand>
</feature>
<keyword evidence="3 9" id="KW-0489">Methyltransferase</keyword>
<keyword evidence="5 9" id="KW-0949">S-adenosyl-L-methionine</keyword>
<dbReference type="FunFam" id="3.40.50.150:FF:000035">
    <property type="entry name" value="tRNA (guanine-N(7)-)-methyltransferase"/>
    <property type="match status" value="1"/>
</dbReference>
<dbReference type="NCBIfam" id="TIGR00091">
    <property type="entry name" value="tRNA (guanosine(46)-N7)-methyltransferase TrmB"/>
    <property type="match status" value="1"/>
</dbReference>
<evidence type="ECO:0000256" key="6">
    <source>
        <dbReference type="ARBA" id="ARBA00022694"/>
    </source>
</evidence>
<dbReference type="NCBIfam" id="NF001080">
    <property type="entry name" value="PRK00121.2-2"/>
    <property type="match status" value="1"/>
</dbReference>
<dbReference type="PROSITE" id="PS51625">
    <property type="entry name" value="SAM_MT_TRMB"/>
    <property type="match status" value="1"/>
</dbReference>
<keyword evidence="4 9" id="KW-0808">Transferase</keyword>
<evidence type="ECO:0000313" key="10">
    <source>
        <dbReference type="EMBL" id="MBP3949810.1"/>
    </source>
</evidence>
<evidence type="ECO:0000313" key="11">
    <source>
        <dbReference type="Proteomes" id="UP000678228"/>
    </source>
</evidence>
<evidence type="ECO:0000256" key="3">
    <source>
        <dbReference type="ARBA" id="ARBA00022603"/>
    </source>
</evidence>
<accession>A0A941ALV5</accession>
<feature type="binding site" evidence="9">
    <location>
        <position position="154"/>
    </location>
    <ligand>
        <name>substrate</name>
    </ligand>
</feature>
<dbReference type="GO" id="GO:0008176">
    <property type="term" value="F:tRNA (guanine(46)-N7)-methyltransferase activity"/>
    <property type="evidence" value="ECO:0007669"/>
    <property type="project" value="UniProtKB-UniRule"/>
</dbReference>
<dbReference type="InterPro" id="IPR003358">
    <property type="entry name" value="tRNA_(Gua-N-7)_MeTrfase_Trmb"/>
</dbReference>
<comment type="caution">
    <text evidence="10">The sequence shown here is derived from an EMBL/GenBank/DDBJ whole genome shotgun (WGS) entry which is preliminary data.</text>
</comment>
<dbReference type="EMBL" id="JAGKSQ010000001">
    <property type="protein sequence ID" value="MBP3949810.1"/>
    <property type="molecule type" value="Genomic_DNA"/>
</dbReference>
<evidence type="ECO:0000256" key="1">
    <source>
        <dbReference type="ARBA" id="ARBA00000142"/>
    </source>
</evidence>
<comment type="pathway">
    <text evidence="7 9">tRNA modification; N(7)-methylguanine-tRNA biosynthesis.</text>
</comment>
<sequence length="213" mass="24928">MRLRNKPWAKEELDKNPMFVISDPASQKGKWAELFNNNHPIHVEVGTGKGQFLTGMSELHPNINFIGIEKYDSVILTALERLKESDRSNVRLLNQDVIELTDFFAEGEIDRVYINFTDPWPKSRHEKRRLTYKNFLSLYQQVLKPDGDIHLKTDNQGLFEYSLESFSQNGLSLHEVSLDLHKSEIEGNIMTEYEERFSNKGMRIYRCEARFTL</sequence>
<comment type="catalytic activity">
    <reaction evidence="1 9">
        <text>guanosine(46) in tRNA + S-adenosyl-L-methionine = N(7)-methylguanosine(46) in tRNA + S-adenosyl-L-homocysteine</text>
        <dbReference type="Rhea" id="RHEA:42708"/>
        <dbReference type="Rhea" id="RHEA-COMP:10188"/>
        <dbReference type="Rhea" id="RHEA-COMP:10189"/>
        <dbReference type="ChEBI" id="CHEBI:57856"/>
        <dbReference type="ChEBI" id="CHEBI:59789"/>
        <dbReference type="ChEBI" id="CHEBI:74269"/>
        <dbReference type="ChEBI" id="CHEBI:74480"/>
        <dbReference type="EC" id="2.1.1.33"/>
    </reaction>
</comment>
<dbReference type="SUPFAM" id="SSF53335">
    <property type="entry name" value="S-adenosyl-L-methionine-dependent methyltransferases"/>
    <property type="match status" value="1"/>
</dbReference>
<evidence type="ECO:0000256" key="9">
    <source>
        <dbReference type="HAMAP-Rule" id="MF_01057"/>
    </source>
</evidence>
<evidence type="ECO:0000256" key="8">
    <source>
        <dbReference type="ARBA" id="ARBA00060767"/>
    </source>
</evidence>